<dbReference type="Pfam" id="PF07690">
    <property type="entry name" value="MFS_1"/>
    <property type="match status" value="2"/>
</dbReference>
<gene>
    <name evidence="9" type="ORF">WA1_26520</name>
</gene>
<feature type="transmembrane region" description="Helical" evidence="7">
    <location>
        <begin position="215"/>
        <end position="236"/>
    </location>
</feature>
<evidence type="ECO:0000256" key="4">
    <source>
        <dbReference type="ARBA" id="ARBA00022692"/>
    </source>
</evidence>
<evidence type="ECO:0000259" key="8">
    <source>
        <dbReference type="PROSITE" id="PS50850"/>
    </source>
</evidence>
<dbReference type="GO" id="GO:0005886">
    <property type="term" value="C:plasma membrane"/>
    <property type="evidence" value="ECO:0007669"/>
    <property type="project" value="UniProtKB-SubCell"/>
</dbReference>
<evidence type="ECO:0000313" key="10">
    <source>
        <dbReference type="Proteomes" id="UP000076925"/>
    </source>
</evidence>
<dbReference type="InterPro" id="IPR047200">
    <property type="entry name" value="MFS_YcaD-like"/>
</dbReference>
<dbReference type="PROSITE" id="PS50850">
    <property type="entry name" value="MFS"/>
    <property type="match status" value="1"/>
</dbReference>
<evidence type="ECO:0000256" key="2">
    <source>
        <dbReference type="ARBA" id="ARBA00022448"/>
    </source>
</evidence>
<keyword evidence="2" id="KW-0813">Transport</keyword>
<dbReference type="GO" id="GO:0022857">
    <property type="term" value="F:transmembrane transporter activity"/>
    <property type="evidence" value="ECO:0007669"/>
    <property type="project" value="InterPro"/>
</dbReference>
<dbReference type="PANTHER" id="PTHR23521:SF2">
    <property type="entry name" value="TRANSPORTER MFS SUPERFAMILY"/>
    <property type="match status" value="1"/>
</dbReference>
<dbReference type="InterPro" id="IPR011701">
    <property type="entry name" value="MFS"/>
</dbReference>
<comment type="caution">
    <text evidence="9">The sequence shown here is derived from an EMBL/GenBank/DDBJ whole genome shotgun (WGS) entry which is preliminary data.</text>
</comment>
<feature type="domain" description="Major facilitator superfamily (MFS) profile" evidence="8">
    <location>
        <begin position="21"/>
        <end position="387"/>
    </location>
</feature>
<evidence type="ECO:0000256" key="3">
    <source>
        <dbReference type="ARBA" id="ARBA00022475"/>
    </source>
</evidence>
<feature type="transmembrane region" description="Helical" evidence="7">
    <location>
        <begin position="174"/>
        <end position="194"/>
    </location>
</feature>
<feature type="transmembrane region" description="Helical" evidence="7">
    <location>
        <begin position="366"/>
        <end position="384"/>
    </location>
</feature>
<dbReference type="InterPro" id="IPR036259">
    <property type="entry name" value="MFS_trans_sf"/>
</dbReference>
<proteinExistence type="predicted"/>
<evidence type="ECO:0000256" key="5">
    <source>
        <dbReference type="ARBA" id="ARBA00022989"/>
    </source>
</evidence>
<feature type="transmembrane region" description="Helical" evidence="7">
    <location>
        <begin position="87"/>
        <end position="104"/>
    </location>
</feature>
<sequence>MFPEASGYAPKLVSNSPFSTGLPALYIIGFLSGLSMGLFSPFISTIMSQHKVSEILIGANSTLYYLAITLGTPVVAKMLPRIGLRRTMMFGLALMGLTAPLFTMTTEVSLWFIIRAVMGIACSLYFVSGQTGLNHFCRESNRAIANGLYALTFSLGFGIGPAIASVFYKFSPTLAFSLGSLLIFSGILVVLIGIPETVVVFQPSSRTGIFKKLSVPLFGAFAFGFAEAVLVSLYPVYLLQENYNVDQIGYTFSVFVIGGLLAIIPITHFADRFGKIKILLINVCIVILSILSLSLTQNFVAVQILTFIAGASLTPIFPLALALIGEKLSRDELSSGSALFTAVYSFGCTVGPILSSVVMQILDRNFIFSLVLMLFSLFTIQLMTKLMTKQQTMKPIADGVF</sequence>
<evidence type="ECO:0000256" key="6">
    <source>
        <dbReference type="ARBA" id="ARBA00023136"/>
    </source>
</evidence>
<dbReference type="Gene3D" id="1.20.1250.20">
    <property type="entry name" value="MFS general substrate transporter like domains"/>
    <property type="match status" value="2"/>
</dbReference>
<comment type="subcellular location">
    <subcellularLocation>
        <location evidence="1">Cell membrane</location>
        <topology evidence="1">Multi-pass membrane protein</topology>
    </subcellularLocation>
</comment>
<feature type="transmembrane region" description="Helical" evidence="7">
    <location>
        <begin position="55"/>
        <end position="75"/>
    </location>
</feature>
<dbReference type="SUPFAM" id="SSF103473">
    <property type="entry name" value="MFS general substrate transporter"/>
    <property type="match status" value="1"/>
</dbReference>
<feature type="transmembrane region" description="Helical" evidence="7">
    <location>
        <begin position="278"/>
        <end position="295"/>
    </location>
</feature>
<keyword evidence="3" id="KW-1003">Cell membrane</keyword>
<feature type="transmembrane region" description="Helical" evidence="7">
    <location>
        <begin position="248"/>
        <end position="266"/>
    </location>
</feature>
<dbReference type="PANTHER" id="PTHR23521">
    <property type="entry name" value="TRANSPORTER MFS SUPERFAMILY"/>
    <property type="match status" value="1"/>
</dbReference>
<feature type="transmembrane region" description="Helical" evidence="7">
    <location>
        <begin position="301"/>
        <end position="324"/>
    </location>
</feature>
<dbReference type="InterPro" id="IPR020846">
    <property type="entry name" value="MFS_dom"/>
</dbReference>
<keyword evidence="10" id="KW-1185">Reference proteome</keyword>
<keyword evidence="6 7" id="KW-0472">Membrane</keyword>
<reference evidence="9 10" key="1">
    <citation type="journal article" date="2013" name="Genome Biol. Evol.">
        <title>Genomes of Stigonematalean cyanobacteria (subsection V) and the evolution of oxygenic photosynthesis from prokaryotes to plastids.</title>
        <authorList>
            <person name="Dagan T."/>
            <person name="Roettger M."/>
            <person name="Stucken K."/>
            <person name="Landan G."/>
            <person name="Koch R."/>
            <person name="Major P."/>
            <person name="Gould S.B."/>
            <person name="Goremykin V.V."/>
            <person name="Rippka R."/>
            <person name="Tandeau de Marsac N."/>
            <person name="Gugger M."/>
            <person name="Lockhart P.J."/>
            <person name="Allen J.F."/>
            <person name="Brune I."/>
            <person name="Maus I."/>
            <person name="Puhler A."/>
            <person name="Martin W.F."/>
        </authorList>
    </citation>
    <scope>NUCLEOTIDE SEQUENCE [LARGE SCALE GENOMIC DNA]</scope>
    <source>
        <strain evidence="9 10">PCC 7110</strain>
    </source>
</reference>
<keyword evidence="5 7" id="KW-1133">Transmembrane helix</keyword>
<dbReference type="CDD" id="cd17477">
    <property type="entry name" value="MFS_YcaD_like"/>
    <property type="match status" value="1"/>
</dbReference>
<feature type="transmembrane region" description="Helical" evidence="7">
    <location>
        <begin position="336"/>
        <end position="354"/>
    </location>
</feature>
<dbReference type="Proteomes" id="UP000076925">
    <property type="component" value="Unassembled WGS sequence"/>
</dbReference>
<accession>A0A139X6W3</accession>
<protein>
    <submittedName>
        <fullName evidence="9">MFS transporter</fullName>
    </submittedName>
</protein>
<evidence type="ECO:0000256" key="1">
    <source>
        <dbReference type="ARBA" id="ARBA00004651"/>
    </source>
</evidence>
<dbReference type="EMBL" id="ANNX02000029">
    <property type="protein sequence ID" value="KYC40437.1"/>
    <property type="molecule type" value="Genomic_DNA"/>
</dbReference>
<evidence type="ECO:0000313" key="9">
    <source>
        <dbReference type="EMBL" id="KYC40437.1"/>
    </source>
</evidence>
<organism evidence="9 10">
    <name type="scientific">Scytonema hofmannii PCC 7110</name>
    <dbReference type="NCBI Taxonomy" id="128403"/>
    <lineage>
        <taxon>Bacteria</taxon>
        <taxon>Bacillati</taxon>
        <taxon>Cyanobacteriota</taxon>
        <taxon>Cyanophyceae</taxon>
        <taxon>Nostocales</taxon>
        <taxon>Scytonemataceae</taxon>
        <taxon>Scytonema</taxon>
    </lineage>
</organism>
<dbReference type="STRING" id="128403.WA1_26520"/>
<name>A0A139X6W3_9CYAN</name>
<evidence type="ECO:0000256" key="7">
    <source>
        <dbReference type="SAM" id="Phobius"/>
    </source>
</evidence>
<keyword evidence="4 7" id="KW-0812">Transmembrane</keyword>
<dbReference type="AlphaFoldDB" id="A0A139X6W3"/>
<feature type="transmembrane region" description="Helical" evidence="7">
    <location>
        <begin position="21"/>
        <end position="43"/>
    </location>
</feature>
<feature type="transmembrane region" description="Helical" evidence="7">
    <location>
        <begin position="148"/>
        <end position="168"/>
    </location>
</feature>